<dbReference type="InterPro" id="IPR017927">
    <property type="entry name" value="FAD-bd_FR_type"/>
</dbReference>
<feature type="binding site" evidence="5">
    <location>
        <position position="136"/>
    </location>
    <ligand>
        <name>FAD</name>
        <dbReference type="ChEBI" id="CHEBI:57692"/>
    </ligand>
</feature>
<feature type="binding site" evidence="5">
    <location>
        <position position="134"/>
    </location>
    <ligand>
        <name>FAD</name>
        <dbReference type="ChEBI" id="CHEBI:57692"/>
    </ligand>
</feature>
<dbReference type="GO" id="GO:0016491">
    <property type="term" value="F:oxidoreductase activity"/>
    <property type="evidence" value="ECO:0007669"/>
    <property type="project" value="UniProtKB-KW"/>
</dbReference>
<sequence length="363" mass="41149">MMTSLGSNSSNVTLATCLAVGVVAGTSVLIYFLWSKKHHRLVTLLNPDVKYALPLIEKEEISHDSRRFRFGLPTESHTLGLPIGQHVYLSAHIDGKLVVRPYTPVSSDEDHGFVDLIVKVYFRNVHPKFPDGGKMSQHLDNMKIGDKIDFRGPSGLLVYNGRGEFAIKPNKKQAQVLKHATRVGLIAGGTVVDLCYPFLNHNSVINDKSYNHIDMGMNGYYLYTRSLKLIPGYPTLEKNGCLRITPMLQLIRAVLKDSGDKTQLHLLFANQTEQDILLRQELELLNDQHPERFRLHYTLDRPPTENWSYSRGFINIDMLFDHMPKPDDEETLILLCGPPPMIDFACLPSLDKLGHSKQRIFVY</sequence>
<dbReference type="InterPro" id="IPR008333">
    <property type="entry name" value="Cbr1-like_FAD-bd_dom"/>
</dbReference>
<dbReference type="CDD" id="cd06183">
    <property type="entry name" value="cyt_b5_reduct_like"/>
    <property type="match status" value="1"/>
</dbReference>
<keyword evidence="6" id="KW-1133">Transmembrane helix</keyword>
<dbReference type="PANTHER" id="PTHR19370">
    <property type="entry name" value="NADH-CYTOCHROME B5 REDUCTASE"/>
    <property type="match status" value="1"/>
</dbReference>
<dbReference type="OMA" id="YKANTID"/>
<feature type="binding site" evidence="5">
    <location>
        <position position="117"/>
    </location>
    <ligand>
        <name>FAD</name>
        <dbReference type="ChEBI" id="CHEBI:57692"/>
    </ligand>
</feature>
<dbReference type="PROSITE" id="PS51384">
    <property type="entry name" value="FAD_FR"/>
    <property type="match status" value="1"/>
</dbReference>
<evidence type="ECO:0000256" key="4">
    <source>
        <dbReference type="ARBA" id="ARBA00023002"/>
    </source>
</evidence>
<dbReference type="AlphaFoldDB" id="A0A915IBK5"/>
<protein>
    <submittedName>
        <fullName evidence="9">Cytochrome-b5 reductase</fullName>
    </submittedName>
</protein>
<dbReference type="Gene3D" id="2.40.30.10">
    <property type="entry name" value="Translation factors"/>
    <property type="match status" value="1"/>
</dbReference>
<evidence type="ECO:0000313" key="8">
    <source>
        <dbReference type="Proteomes" id="UP000887565"/>
    </source>
</evidence>
<keyword evidence="3 5" id="KW-0274">FAD</keyword>
<evidence type="ECO:0000259" key="7">
    <source>
        <dbReference type="PROSITE" id="PS51384"/>
    </source>
</evidence>
<evidence type="ECO:0000256" key="2">
    <source>
        <dbReference type="ARBA" id="ARBA00022630"/>
    </source>
</evidence>
<dbReference type="PANTHER" id="PTHR19370:SF185">
    <property type="entry name" value="NADH-CYTOCHROME B5 REDUCTASE"/>
    <property type="match status" value="1"/>
</dbReference>
<evidence type="ECO:0000313" key="9">
    <source>
        <dbReference type="WBParaSite" id="nRc.2.0.1.t10636-RA"/>
    </source>
</evidence>
<evidence type="ECO:0000256" key="3">
    <source>
        <dbReference type="ARBA" id="ARBA00022827"/>
    </source>
</evidence>
<keyword evidence="4" id="KW-0560">Oxidoreductase</keyword>
<feature type="binding site" evidence="5">
    <location>
        <position position="100"/>
    </location>
    <ligand>
        <name>FAD</name>
        <dbReference type="ChEBI" id="CHEBI:57692"/>
    </ligand>
</feature>
<evidence type="ECO:0000256" key="1">
    <source>
        <dbReference type="ARBA" id="ARBA00001974"/>
    </source>
</evidence>
<dbReference type="GO" id="GO:0005739">
    <property type="term" value="C:mitochondrion"/>
    <property type="evidence" value="ECO:0007669"/>
    <property type="project" value="TreeGrafter"/>
</dbReference>
<evidence type="ECO:0000256" key="6">
    <source>
        <dbReference type="SAM" id="Phobius"/>
    </source>
</evidence>
<dbReference type="WBParaSite" id="nRc.2.0.1.t10636-RA">
    <property type="protein sequence ID" value="nRc.2.0.1.t10636-RA"/>
    <property type="gene ID" value="nRc.2.0.1.g10636"/>
</dbReference>
<feature type="domain" description="FAD-binding FR-type" evidence="7">
    <location>
        <begin position="48"/>
        <end position="160"/>
    </location>
</feature>
<organism evidence="8 9">
    <name type="scientific">Romanomermis culicivorax</name>
    <name type="common">Nematode worm</name>
    <dbReference type="NCBI Taxonomy" id="13658"/>
    <lineage>
        <taxon>Eukaryota</taxon>
        <taxon>Metazoa</taxon>
        <taxon>Ecdysozoa</taxon>
        <taxon>Nematoda</taxon>
        <taxon>Enoplea</taxon>
        <taxon>Dorylaimia</taxon>
        <taxon>Mermithida</taxon>
        <taxon>Mermithoidea</taxon>
        <taxon>Mermithidae</taxon>
        <taxon>Romanomermis</taxon>
    </lineage>
</organism>
<dbReference type="FunFam" id="2.40.30.10:FF:000021">
    <property type="entry name" value="NADH-cytochrome b5 reductase"/>
    <property type="match status" value="1"/>
</dbReference>
<dbReference type="GO" id="GO:0071949">
    <property type="term" value="F:FAD binding"/>
    <property type="evidence" value="ECO:0007669"/>
    <property type="project" value="TreeGrafter"/>
</dbReference>
<feature type="binding site" evidence="5">
    <location>
        <position position="102"/>
    </location>
    <ligand>
        <name>FAD</name>
        <dbReference type="ChEBI" id="CHEBI:57692"/>
    </ligand>
</feature>
<feature type="binding site" evidence="5">
    <location>
        <position position="101"/>
    </location>
    <ligand>
        <name>FAD</name>
        <dbReference type="ChEBI" id="CHEBI:57692"/>
    </ligand>
</feature>
<evidence type="ECO:0000256" key="5">
    <source>
        <dbReference type="PIRSR" id="PIRSR601834-1"/>
    </source>
</evidence>
<dbReference type="InterPro" id="IPR017938">
    <property type="entry name" value="Riboflavin_synthase-like_b-brl"/>
</dbReference>
<feature type="binding site" evidence="5">
    <location>
        <position position="245"/>
    </location>
    <ligand>
        <name>FAD</name>
        <dbReference type="ChEBI" id="CHEBI:57692"/>
    </ligand>
</feature>
<dbReference type="Proteomes" id="UP000887565">
    <property type="component" value="Unplaced"/>
</dbReference>
<dbReference type="SUPFAM" id="SSF52343">
    <property type="entry name" value="Ferredoxin reductase-like, C-terminal NADP-linked domain"/>
    <property type="match status" value="1"/>
</dbReference>
<dbReference type="PRINTS" id="PR00406">
    <property type="entry name" value="CYTB5RDTASE"/>
</dbReference>
<dbReference type="InterPro" id="IPR039261">
    <property type="entry name" value="FNR_nucleotide-bd"/>
</dbReference>
<dbReference type="Gene3D" id="3.40.50.80">
    <property type="entry name" value="Nucleotide-binding domain of ferredoxin-NADP reductase (FNR) module"/>
    <property type="match status" value="1"/>
</dbReference>
<keyword evidence="6" id="KW-0472">Membrane</keyword>
<accession>A0A915IBK5</accession>
<feature type="binding site" evidence="5">
    <location>
        <position position="135"/>
    </location>
    <ligand>
        <name>FAD</name>
        <dbReference type="ChEBI" id="CHEBI:57692"/>
    </ligand>
</feature>
<dbReference type="InterPro" id="IPR001433">
    <property type="entry name" value="OxRdtase_FAD/NAD-bd"/>
</dbReference>
<proteinExistence type="predicted"/>
<feature type="binding site" evidence="5">
    <location>
        <position position="122"/>
    </location>
    <ligand>
        <name>FAD</name>
        <dbReference type="ChEBI" id="CHEBI:57692"/>
    </ligand>
</feature>
<keyword evidence="6" id="KW-0812">Transmembrane</keyword>
<name>A0A915IBK5_ROMCU</name>
<comment type="cofactor">
    <cofactor evidence="1 5">
        <name>FAD</name>
        <dbReference type="ChEBI" id="CHEBI:57692"/>
    </cofactor>
</comment>
<dbReference type="Pfam" id="PF00970">
    <property type="entry name" value="FAD_binding_6"/>
    <property type="match status" value="1"/>
</dbReference>
<feature type="binding site" evidence="5">
    <location>
        <position position="119"/>
    </location>
    <ligand>
        <name>FAD</name>
        <dbReference type="ChEBI" id="CHEBI:57692"/>
    </ligand>
</feature>
<feature type="transmembrane region" description="Helical" evidence="6">
    <location>
        <begin position="12"/>
        <end position="34"/>
    </location>
</feature>
<dbReference type="SUPFAM" id="SSF63380">
    <property type="entry name" value="Riboflavin synthase domain-like"/>
    <property type="match status" value="1"/>
</dbReference>
<keyword evidence="2 5" id="KW-0285">Flavoprotein</keyword>
<dbReference type="Pfam" id="PF00175">
    <property type="entry name" value="NAD_binding_1"/>
    <property type="match status" value="1"/>
</dbReference>
<dbReference type="InterPro" id="IPR001834">
    <property type="entry name" value="CBR-like"/>
</dbReference>
<reference evidence="9" key="1">
    <citation type="submission" date="2022-11" db="UniProtKB">
        <authorList>
            <consortium name="WormBaseParasite"/>
        </authorList>
    </citation>
    <scope>IDENTIFICATION</scope>
</reference>
<keyword evidence="8" id="KW-1185">Reference proteome</keyword>